<evidence type="ECO:0000256" key="10">
    <source>
        <dbReference type="ARBA" id="ARBA00023008"/>
    </source>
</evidence>
<dbReference type="PROSITE" id="PS00079">
    <property type="entry name" value="MULTICOPPER_OXIDASE1"/>
    <property type="match status" value="1"/>
</dbReference>
<keyword evidence="12 13" id="KW-0439">Lignin degradation</keyword>
<keyword evidence="9 13" id="KW-0560">Oxidoreductase</keyword>
<dbReference type="Proteomes" id="UP001054252">
    <property type="component" value="Unassembled WGS sequence"/>
</dbReference>
<evidence type="ECO:0000256" key="2">
    <source>
        <dbReference type="ARBA" id="ARBA00004271"/>
    </source>
</evidence>
<keyword evidence="10 13" id="KW-0186">Copper</keyword>
<reference evidence="17 18" key="1">
    <citation type="journal article" date="2021" name="Commun. Biol.">
        <title>The genome of Shorea leprosula (Dipterocarpaceae) highlights the ecological relevance of drought in aseasonal tropical rainforests.</title>
        <authorList>
            <person name="Ng K.K.S."/>
            <person name="Kobayashi M.J."/>
            <person name="Fawcett J.A."/>
            <person name="Hatakeyama M."/>
            <person name="Paape T."/>
            <person name="Ng C.H."/>
            <person name="Ang C.C."/>
            <person name="Tnah L.H."/>
            <person name="Lee C.T."/>
            <person name="Nishiyama T."/>
            <person name="Sese J."/>
            <person name="O'Brien M.J."/>
            <person name="Copetti D."/>
            <person name="Mohd Noor M.I."/>
            <person name="Ong R.C."/>
            <person name="Putra M."/>
            <person name="Sireger I.Z."/>
            <person name="Indrioko S."/>
            <person name="Kosugi Y."/>
            <person name="Izuno A."/>
            <person name="Isagi Y."/>
            <person name="Lee S.L."/>
            <person name="Shimizu K.K."/>
        </authorList>
    </citation>
    <scope>NUCLEOTIDE SEQUENCE [LARGE SCALE GENOMIC DNA]</scope>
    <source>
        <strain evidence="17">214</strain>
    </source>
</reference>
<dbReference type="InterPro" id="IPR033138">
    <property type="entry name" value="Cu_oxidase_CS"/>
</dbReference>
<dbReference type="InterPro" id="IPR034285">
    <property type="entry name" value="CuRO_2_LCC"/>
</dbReference>
<evidence type="ECO:0000256" key="13">
    <source>
        <dbReference type="RuleBase" id="RU361119"/>
    </source>
</evidence>
<dbReference type="Pfam" id="PF07732">
    <property type="entry name" value="Cu-oxidase_3"/>
    <property type="match status" value="1"/>
</dbReference>
<dbReference type="GO" id="GO:0046274">
    <property type="term" value="P:lignin catabolic process"/>
    <property type="evidence" value="ECO:0007669"/>
    <property type="project" value="UniProtKB-KW"/>
</dbReference>
<dbReference type="InterPro" id="IPR011706">
    <property type="entry name" value="Cu-oxidase_C"/>
</dbReference>
<evidence type="ECO:0000256" key="8">
    <source>
        <dbReference type="ARBA" id="ARBA00022737"/>
    </source>
</evidence>
<proteinExistence type="inferred from homology"/>
<comment type="function">
    <text evidence="13">Lignin degradation and detoxification of lignin-derived products.</text>
</comment>
<evidence type="ECO:0000256" key="1">
    <source>
        <dbReference type="ARBA" id="ARBA00000349"/>
    </source>
</evidence>
<dbReference type="EMBL" id="BPVZ01000001">
    <property type="protein sequence ID" value="GKU86043.1"/>
    <property type="molecule type" value="Genomic_DNA"/>
</dbReference>
<dbReference type="InterPro" id="IPR017761">
    <property type="entry name" value="Laccase"/>
</dbReference>
<dbReference type="PROSITE" id="PS00080">
    <property type="entry name" value="MULTICOPPER_OXIDASE2"/>
    <property type="match status" value="1"/>
</dbReference>
<keyword evidence="18" id="KW-1185">Reference proteome</keyword>
<dbReference type="InterPro" id="IPR045087">
    <property type="entry name" value="Cu-oxidase_fam"/>
</dbReference>
<evidence type="ECO:0000256" key="9">
    <source>
        <dbReference type="ARBA" id="ARBA00023002"/>
    </source>
</evidence>
<dbReference type="Pfam" id="PF00394">
    <property type="entry name" value="Cu-oxidase"/>
    <property type="match status" value="1"/>
</dbReference>
<dbReference type="InterPro" id="IPR008972">
    <property type="entry name" value="Cupredoxin"/>
</dbReference>
<comment type="cofactor">
    <cofactor evidence="13">
        <name>Cu cation</name>
        <dbReference type="ChEBI" id="CHEBI:23378"/>
    </cofactor>
    <text evidence="13">Binds 4 Cu cations per monomer.</text>
</comment>
<evidence type="ECO:0000256" key="7">
    <source>
        <dbReference type="ARBA" id="ARBA00022723"/>
    </source>
</evidence>
<evidence type="ECO:0000256" key="4">
    <source>
        <dbReference type="ARBA" id="ARBA00012297"/>
    </source>
</evidence>
<evidence type="ECO:0000259" key="16">
    <source>
        <dbReference type="Pfam" id="PF07732"/>
    </source>
</evidence>
<evidence type="ECO:0000256" key="11">
    <source>
        <dbReference type="ARBA" id="ARBA00023180"/>
    </source>
</evidence>
<dbReference type="InterPro" id="IPR034288">
    <property type="entry name" value="CuRO_1_LCC"/>
</dbReference>
<dbReference type="CDD" id="cd13849">
    <property type="entry name" value="CuRO_1_LCC_plant"/>
    <property type="match status" value="1"/>
</dbReference>
<evidence type="ECO:0000313" key="18">
    <source>
        <dbReference type="Proteomes" id="UP001054252"/>
    </source>
</evidence>
<dbReference type="Pfam" id="PF07731">
    <property type="entry name" value="Cu-oxidase_2"/>
    <property type="match status" value="1"/>
</dbReference>
<dbReference type="AlphaFoldDB" id="A0AAV5HB42"/>
<dbReference type="InterPro" id="IPR002355">
    <property type="entry name" value="Cu_oxidase_Cu_BS"/>
</dbReference>
<gene>
    <name evidence="17" type="ORF">SLEP1_g626</name>
</gene>
<comment type="caution">
    <text evidence="17">The sequence shown here is derived from an EMBL/GenBank/DDBJ whole genome shotgun (WGS) entry which is preliminary data.</text>
</comment>
<dbReference type="InterPro" id="IPR011707">
    <property type="entry name" value="Cu-oxidase-like_N"/>
</dbReference>
<dbReference type="InterPro" id="IPR001117">
    <property type="entry name" value="Cu-oxidase_2nd"/>
</dbReference>
<feature type="domain" description="Plastocyanin-like" evidence="16">
    <location>
        <begin position="36"/>
        <end position="148"/>
    </location>
</feature>
<evidence type="ECO:0000256" key="6">
    <source>
        <dbReference type="ARBA" id="ARBA00022525"/>
    </source>
</evidence>
<comment type="subcellular location">
    <subcellularLocation>
        <location evidence="2 13">Secreted</location>
        <location evidence="2 13">Extracellular space</location>
        <location evidence="2 13">Apoplast</location>
    </subcellularLocation>
</comment>
<keyword evidence="6 13" id="KW-0964">Secreted</keyword>
<dbReference type="GO" id="GO:0052716">
    <property type="term" value="F:hydroquinone:oxygen oxidoreductase activity"/>
    <property type="evidence" value="ECO:0007669"/>
    <property type="project" value="UniProtKB-EC"/>
</dbReference>
<evidence type="ECO:0000259" key="14">
    <source>
        <dbReference type="Pfam" id="PF00394"/>
    </source>
</evidence>
<sequence>MLLMILADAGVHHYDFVLKEENFTRLCSTKSMLVLKEENFTRLCSTKSMLVVNGSFPGPTIRVHRGDTVYVNVHNHGNYGVTIHWHGVKQPRNPWSDGPVYITQCPIQPGSNFTYEVIFSEEEGTVWWHAHSNWTRNSVHGAIVIYPAQGTTFPYLQPDGEEITILGDWFKSDLNLAVEELLDSGGNSALDPDAFTINGQPGDLFICSKETTHHWLVDYGKTYLLRVVNVAMNALLFFAIAEHNLTIVGTDGAYIKPVVTSYIMIGPGQTMDILVTTNQSLGQYYMAARYFTSDTLEYSSHNYPKGNATAILQYRGNYTLTSPSFPTTLPFYTDYNAGLSFMKQFRSLASQDHPVDVPQNISTRMFVTTSMNENVYNLHKYLAASLNNVTWIDPTISVLEAYYRNISGFYTTDFPDVPPEFFDFLADSLGLDVTQCLRGTKVKIVDYNEEVEIVFQSTNVFNSSQNHPMHLHGYSVYVVGLGEGIFNPDEDPKGYNLVDPPYVNTATVPKTGWIAVRFRANNPGVWLFHCHIERHYTVGMNTVIITKNGGTPETSMQDPPPYMPSCGSSLFSY</sequence>
<dbReference type="GO" id="GO:0048046">
    <property type="term" value="C:apoplast"/>
    <property type="evidence" value="ECO:0007669"/>
    <property type="project" value="UniProtKB-SubCell"/>
</dbReference>
<dbReference type="EC" id="1.10.3.2" evidence="4 13"/>
<organism evidence="17 18">
    <name type="scientific">Rubroshorea leprosula</name>
    <dbReference type="NCBI Taxonomy" id="152421"/>
    <lineage>
        <taxon>Eukaryota</taxon>
        <taxon>Viridiplantae</taxon>
        <taxon>Streptophyta</taxon>
        <taxon>Embryophyta</taxon>
        <taxon>Tracheophyta</taxon>
        <taxon>Spermatophyta</taxon>
        <taxon>Magnoliopsida</taxon>
        <taxon>eudicotyledons</taxon>
        <taxon>Gunneridae</taxon>
        <taxon>Pentapetalae</taxon>
        <taxon>rosids</taxon>
        <taxon>malvids</taxon>
        <taxon>Malvales</taxon>
        <taxon>Dipterocarpaceae</taxon>
        <taxon>Rubroshorea</taxon>
    </lineage>
</organism>
<dbReference type="GO" id="GO:0005507">
    <property type="term" value="F:copper ion binding"/>
    <property type="evidence" value="ECO:0007669"/>
    <property type="project" value="InterPro"/>
</dbReference>
<keyword evidence="8 13" id="KW-0677">Repeat</keyword>
<evidence type="ECO:0000259" key="15">
    <source>
        <dbReference type="Pfam" id="PF07731"/>
    </source>
</evidence>
<dbReference type="SUPFAM" id="SSF49503">
    <property type="entry name" value="Cupredoxins"/>
    <property type="match status" value="3"/>
</dbReference>
<dbReference type="PANTHER" id="PTHR11709">
    <property type="entry name" value="MULTI-COPPER OXIDASE"/>
    <property type="match status" value="1"/>
</dbReference>
<comment type="catalytic activity">
    <reaction evidence="1 13">
        <text>4 hydroquinone + O2 = 4 benzosemiquinone + 2 H2O</text>
        <dbReference type="Rhea" id="RHEA:11276"/>
        <dbReference type="ChEBI" id="CHEBI:15377"/>
        <dbReference type="ChEBI" id="CHEBI:15379"/>
        <dbReference type="ChEBI" id="CHEBI:17594"/>
        <dbReference type="ChEBI" id="CHEBI:17977"/>
        <dbReference type="EC" id="1.10.3.2"/>
    </reaction>
</comment>
<evidence type="ECO:0000256" key="3">
    <source>
        <dbReference type="ARBA" id="ARBA00010609"/>
    </source>
</evidence>
<feature type="domain" description="Plastocyanin-like" evidence="15">
    <location>
        <begin position="437"/>
        <end position="548"/>
    </location>
</feature>
<dbReference type="PANTHER" id="PTHR11709:SF261">
    <property type="entry name" value="LACCASE"/>
    <property type="match status" value="1"/>
</dbReference>
<evidence type="ECO:0000313" key="17">
    <source>
        <dbReference type="EMBL" id="GKU86043.1"/>
    </source>
</evidence>
<dbReference type="Gene3D" id="2.60.40.420">
    <property type="entry name" value="Cupredoxins - blue copper proteins"/>
    <property type="match status" value="3"/>
</dbReference>
<comment type="similarity">
    <text evidence="3 13">Belongs to the multicopper oxidase family.</text>
</comment>
<dbReference type="NCBIfam" id="TIGR03389">
    <property type="entry name" value="laccase"/>
    <property type="match status" value="1"/>
</dbReference>
<keyword evidence="11" id="KW-0325">Glycoprotein</keyword>
<evidence type="ECO:0000256" key="5">
    <source>
        <dbReference type="ARBA" id="ARBA00022523"/>
    </source>
</evidence>
<keyword evidence="5 13" id="KW-0052">Apoplast</keyword>
<protein>
    <recommendedName>
        <fullName evidence="4 13">Laccase</fullName>
        <ecNumber evidence="4 13">1.10.3.2</ecNumber>
    </recommendedName>
    <alternativeName>
        <fullName evidence="13">Benzenediol:oxygen oxidoreductase</fullName>
    </alternativeName>
    <alternativeName>
        <fullName evidence="13">Diphenol oxidase</fullName>
    </alternativeName>
    <alternativeName>
        <fullName evidence="13">Urishiol oxidase</fullName>
    </alternativeName>
</protein>
<evidence type="ECO:0000256" key="12">
    <source>
        <dbReference type="ARBA" id="ARBA00023185"/>
    </source>
</evidence>
<dbReference type="CDD" id="cd13875">
    <property type="entry name" value="CuRO_2_LCC_plant"/>
    <property type="match status" value="1"/>
</dbReference>
<feature type="domain" description="Plastocyanin-like" evidence="14">
    <location>
        <begin position="163"/>
        <end position="317"/>
    </location>
</feature>
<name>A0AAV5HB42_9ROSI</name>
<keyword evidence="7 13" id="KW-0479">Metal-binding</keyword>
<accession>A0AAV5HB42</accession>